<dbReference type="KEGG" id="iva:Isova_0946"/>
<reference evidence="2 3" key="1">
    <citation type="submission" date="2011-05" db="EMBL/GenBank/DDBJ databases">
        <title>Complete sequence of Isoptericola variabilis 225.</title>
        <authorList>
            <consortium name="US DOE Joint Genome Institute"/>
            <person name="Lucas S."/>
            <person name="Han J."/>
            <person name="Lapidus A."/>
            <person name="Cheng J.-F."/>
            <person name="Goodwin L."/>
            <person name="Pitluck S."/>
            <person name="Peters L."/>
            <person name="Mikhailova N."/>
            <person name="Zeytun A."/>
            <person name="Han C."/>
            <person name="Tapia R."/>
            <person name="Land M."/>
            <person name="Hauser L."/>
            <person name="Kyrpides N."/>
            <person name="Ivanova N."/>
            <person name="Pagani I."/>
            <person name="Siebers A."/>
            <person name="Allgaier M."/>
            <person name="Thelen M."/>
            <person name="Hugenholtz P."/>
            <person name="Gladden J."/>
            <person name="Woyke T."/>
        </authorList>
    </citation>
    <scope>NUCLEOTIDE SEQUENCE [LARGE SCALE GENOMIC DNA]</scope>
    <source>
        <strain evidence="3">225</strain>
    </source>
</reference>
<evidence type="ECO:0000313" key="2">
    <source>
        <dbReference type="EMBL" id="AEG43730.1"/>
    </source>
</evidence>
<keyword evidence="3" id="KW-1185">Reference proteome</keyword>
<dbReference type="AlphaFoldDB" id="F6FPU1"/>
<proteinExistence type="predicted"/>
<evidence type="ECO:0000256" key="1">
    <source>
        <dbReference type="SAM" id="MobiDB-lite"/>
    </source>
</evidence>
<accession>F6FPU1</accession>
<gene>
    <name evidence="2" type="ordered locus">Isova_0946</name>
</gene>
<organism evidence="3">
    <name type="scientific">Isoptericola variabilis (strain 225)</name>
    <dbReference type="NCBI Taxonomy" id="743718"/>
    <lineage>
        <taxon>Bacteria</taxon>
        <taxon>Bacillati</taxon>
        <taxon>Actinomycetota</taxon>
        <taxon>Actinomycetes</taxon>
        <taxon>Micrococcales</taxon>
        <taxon>Promicromonosporaceae</taxon>
        <taxon>Isoptericola</taxon>
    </lineage>
</organism>
<dbReference type="HOGENOM" id="CLU_1287409_0_0_11"/>
<protein>
    <submittedName>
        <fullName evidence="2">Uncharacterized protein</fullName>
    </submittedName>
</protein>
<name>F6FPU1_ISOV2</name>
<sequence length="214" mass="22082">MPSLCSDLTIVKTGEDGQPVPGVTFEVTPEPTDGAGTATVVTDPGGRFLPEVSGTAEPGTFVEVLAGDQVASTVTAGDDDAWASVVDLAPGEHVLAVRPADAPDEEVVLGDVVLLAPEVRGVQYEGSTAPVLLVARDRGPEDAYAAATVDGVPTEHLHVLGRETVRRQLPPLEPGPHEVALRYDDPETGRRGAVTTVDVGVGAEDAPTTVEKPL</sequence>
<dbReference type="Proteomes" id="UP000009236">
    <property type="component" value="Chromosome"/>
</dbReference>
<dbReference type="EMBL" id="CP002810">
    <property type="protein sequence ID" value="AEG43730.1"/>
    <property type="molecule type" value="Genomic_DNA"/>
</dbReference>
<feature type="region of interest" description="Disordered" evidence="1">
    <location>
        <begin position="170"/>
        <end position="193"/>
    </location>
</feature>
<evidence type="ECO:0000313" key="3">
    <source>
        <dbReference type="Proteomes" id="UP000009236"/>
    </source>
</evidence>
<dbReference type="RefSeq" id="WP_013838122.1">
    <property type="nucleotide sequence ID" value="NC_015588.1"/>
</dbReference>
<feature type="compositionally biased region" description="Basic and acidic residues" evidence="1">
    <location>
        <begin position="175"/>
        <end position="190"/>
    </location>
</feature>